<evidence type="ECO:0000313" key="1">
    <source>
        <dbReference type="EMBL" id="MEN3749875.1"/>
    </source>
</evidence>
<proteinExistence type="predicted"/>
<dbReference type="Proteomes" id="UP001427805">
    <property type="component" value="Unassembled WGS sequence"/>
</dbReference>
<dbReference type="RefSeq" id="WP_346248925.1">
    <property type="nucleotide sequence ID" value="NZ_JBDIZK010000019.1"/>
</dbReference>
<sequence length="350" mass="35928">MNRFAAQLVELAVAHFPPALLDEAGSGAGAAALRRSAAWLAPGVQLYFECRLAGGDRAIDVSQHFFAARGGVTALSALAQARAALPGTDLAWARLADFASGWATEPAIVEIGLEHDAGPDGWIAAPAVFAAFDRGALADRDAGERFVTAVAPHAGQAWSRLVDTLARAEALGMASGRLVGAMLSRDAQLRCMIRGVAPEPVAALLREIGWPGDPAPLIDLLGWPELGGDATRLVLGFAPGPVAECGIEVIHPQGAGGDAARAALLDRLAAAGLAERPRVAALAEWPATITPIDARADWPDAMIAADLAHGGASYCAGFVNHVKLNLAGGRVLPAKAYLALAPMLQGSGHA</sequence>
<keyword evidence="2" id="KW-1185">Reference proteome</keyword>
<protein>
    <submittedName>
        <fullName evidence="1">Uncharacterized protein</fullName>
    </submittedName>
</protein>
<name>A0ABV0BIG2_9SPHN</name>
<organism evidence="1 2">
    <name type="scientific">Sphingomonas rustica</name>
    <dbReference type="NCBI Taxonomy" id="3103142"/>
    <lineage>
        <taxon>Bacteria</taxon>
        <taxon>Pseudomonadati</taxon>
        <taxon>Pseudomonadota</taxon>
        <taxon>Alphaproteobacteria</taxon>
        <taxon>Sphingomonadales</taxon>
        <taxon>Sphingomonadaceae</taxon>
        <taxon>Sphingomonas</taxon>
    </lineage>
</organism>
<accession>A0ABV0BIG2</accession>
<evidence type="ECO:0000313" key="2">
    <source>
        <dbReference type="Proteomes" id="UP001427805"/>
    </source>
</evidence>
<reference evidence="1 2" key="1">
    <citation type="submission" date="2024-05" db="EMBL/GenBank/DDBJ databases">
        <title>Sphingomonas sp. HF-S3 16S ribosomal RNA gene Genome sequencing and assembly.</title>
        <authorList>
            <person name="Lee H."/>
        </authorList>
    </citation>
    <scope>NUCLEOTIDE SEQUENCE [LARGE SCALE GENOMIC DNA]</scope>
    <source>
        <strain evidence="1 2">HF-S3</strain>
    </source>
</reference>
<dbReference type="EMBL" id="JBDIZK010000019">
    <property type="protein sequence ID" value="MEN3749875.1"/>
    <property type="molecule type" value="Genomic_DNA"/>
</dbReference>
<gene>
    <name evidence="1" type="ORF">TPR58_22070</name>
</gene>
<comment type="caution">
    <text evidence="1">The sequence shown here is derived from an EMBL/GenBank/DDBJ whole genome shotgun (WGS) entry which is preliminary data.</text>
</comment>